<evidence type="ECO:0000256" key="2">
    <source>
        <dbReference type="ARBA" id="ARBA00009674"/>
    </source>
</evidence>
<accession>A0AAJ7C1L1</accession>
<dbReference type="InterPro" id="IPR036390">
    <property type="entry name" value="WH_DNA-bd_sf"/>
</dbReference>
<evidence type="ECO:0000256" key="7">
    <source>
        <dbReference type="ARBA" id="ARBA00030094"/>
    </source>
</evidence>
<evidence type="ECO:0000256" key="3">
    <source>
        <dbReference type="ARBA" id="ARBA00017934"/>
    </source>
</evidence>
<sequence length="175" mass="20505">MTEINWPWQYSFPPFFTLQPHAETKAKQLAAWKSLTLEYYRITNQAIVDIREVHSSPLFNNVSINRKLSSDMVLVIMEELENSGYACALDKSRQRWLVYWHTLQEWGEIIYNWVRDNGFIGSVCTTFELTDGENTTDQEFHGLDPEVLVRALRTLESSNRAELIMFDDNQGVKFF</sequence>
<dbReference type="CTD" id="84313"/>
<keyword evidence="6" id="KW-0653">Protein transport</keyword>
<dbReference type="Proteomes" id="UP000694920">
    <property type="component" value="Unplaced"/>
</dbReference>
<dbReference type="AlphaFoldDB" id="A0AAJ7C1L1"/>
<dbReference type="GO" id="GO:0016236">
    <property type="term" value="P:macroautophagy"/>
    <property type="evidence" value="ECO:0007669"/>
    <property type="project" value="UniProtKB-ARBA"/>
</dbReference>
<dbReference type="GO" id="GO:0005198">
    <property type="term" value="F:structural molecule activity"/>
    <property type="evidence" value="ECO:0007669"/>
    <property type="project" value="TreeGrafter"/>
</dbReference>
<dbReference type="InterPro" id="IPR036388">
    <property type="entry name" value="WH-like_DNA-bd_sf"/>
</dbReference>
<comment type="similarity">
    <text evidence="2">Belongs to the VPS25 family.</text>
</comment>
<dbReference type="GO" id="GO:0042803">
    <property type="term" value="F:protein homodimerization activity"/>
    <property type="evidence" value="ECO:0007669"/>
    <property type="project" value="TreeGrafter"/>
</dbReference>
<dbReference type="Gene3D" id="1.10.10.570">
    <property type="entry name" value="Winged helix' DNA-binding domain. Chain C. Domain 1"/>
    <property type="match status" value="1"/>
</dbReference>
<comment type="subcellular location">
    <subcellularLocation>
        <location evidence="1">Cytoplasm</location>
    </subcellularLocation>
</comment>
<dbReference type="GO" id="GO:0043328">
    <property type="term" value="P:protein transport to vacuole involved in ubiquitin-dependent protein catabolic process via the multivesicular body sorting pathway"/>
    <property type="evidence" value="ECO:0007669"/>
    <property type="project" value="TreeGrafter"/>
</dbReference>
<evidence type="ECO:0000313" key="8">
    <source>
        <dbReference type="Proteomes" id="UP000694920"/>
    </source>
</evidence>
<proteinExistence type="inferred from homology"/>
<dbReference type="PANTHER" id="PTHR13149:SF0">
    <property type="entry name" value="VACUOLAR PROTEIN-SORTING-ASSOCIATED PROTEIN 25"/>
    <property type="match status" value="1"/>
</dbReference>
<dbReference type="Pfam" id="PF05871">
    <property type="entry name" value="ESCRT-II"/>
    <property type="match status" value="1"/>
</dbReference>
<name>A0AAJ7C1L1_CEPCN</name>
<gene>
    <name evidence="9" type="primary">LOC107269561</name>
</gene>
<dbReference type="SUPFAM" id="SSF46785">
    <property type="entry name" value="Winged helix' DNA-binding domain"/>
    <property type="match status" value="2"/>
</dbReference>
<protein>
    <recommendedName>
        <fullName evidence="3">Vacuolar protein-sorting-associated protein 25</fullName>
    </recommendedName>
    <alternativeName>
        <fullName evidence="7">ESCRT-II complex subunit VPS25</fullName>
    </alternativeName>
</protein>
<evidence type="ECO:0000256" key="5">
    <source>
        <dbReference type="ARBA" id="ARBA00022490"/>
    </source>
</evidence>
<evidence type="ECO:0000256" key="6">
    <source>
        <dbReference type="ARBA" id="ARBA00022927"/>
    </source>
</evidence>
<organism evidence="8 9">
    <name type="scientific">Cephus cinctus</name>
    <name type="common">Wheat stem sawfly</name>
    <dbReference type="NCBI Taxonomy" id="211228"/>
    <lineage>
        <taxon>Eukaryota</taxon>
        <taxon>Metazoa</taxon>
        <taxon>Ecdysozoa</taxon>
        <taxon>Arthropoda</taxon>
        <taxon>Hexapoda</taxon>
        <taxon>Insecta</taxon>
        <taxon>Pterygota</taxon>
        <taxon>Neoptera</taxon>
        <taxon>Endopterygota</taxon>
        <taxon>Hymenoptera</taxon>
        <taxon>Cephoidea</taxon>
        <taxon>Cephidae</taxon>
        <taxon>Cephus</taxon>
    </lineage>
</organism>
<dbReference type="InterPro" id="IPR014041">
    <property type="entry name" value="ESCRT-II_cplx_Vps25-sub_N"/>
</dbReference>
<dbReference type="GeneID" id="107269561"/>
<dbReference type="InterPro" id="IPR008570">
    <property type="entry name" value="ESCRT-II_cplx_Vps25-sub"/>
</dbReference>
<reference evidence="9" key="1">
    <citation type="submission" date="2025-08" db="UniProtKB">
        <authorList>
            <consortium name="RefSeq"/>
        </authorList>
    </citation>
    <scope>IDENTIFICATION</scope>
</reference>
<evidence type="ECO:0000256" key="4">
    <source>
        <dbReference type="ARBA" id="ARBA00022448"/>
    </source>
</evidence>
<evidence type="ECO:0000256" key="1">
    <source>
        <dbReference type="ARBA" id="ARBA00004496"/>
    </source>
</evidence>
<dbReference type="FunFam" id="1.10.10.570:FF:000003">
    <property type="entry name" value="Vacuolar protein-sorting-associated protein 25"/>
    <property type="match status" value="1"/>
</dbReference>
<keyword evidence="4" id="KW-0813">Transport</keyword>
<keyword evidence="5" id="KW-0963">Cytoplasm</keyword>
<dbReference type="PANTHER" id="PTHR13149">
    <property type="entry name" value="VACUOLAR PROTEIN SORTING-ASSOCIATED PROTEIN VPS25"/>
    <property type="match status" value="1"/>
</dbReference>
<dbReference type="FunFam" id="1.10.10.10:FF:000141">
    <property type="entry name" value="vacuolar protein-sorting-associated protein 25"/>
    <property type="match status" value="1"/>
</dbReference>
<keyword evidence="8" id="KW-1185">Reference proteome</keyword>
<dbReference type="GO" id="GO:0000814">
    <property type="term" value="C:ESCRT II complex"/>
    <property type="evidence" value="ECO:0007669"/>
    <property type="project" value="InterPro"/>
</dbReference>
<dbReference type="Gene3D" id="1.10.10.10">
    <property type="entry name" value="Winged helix-like DNA-binding domain superfamily/Winged helix DNA-binding domain"/>
    <property type="match status" value="1"/>
</dbReference>
<dbReference type="KEGG" id="ccin:107269561"/>
<evidence type="ECO:0000313" key="9">
    <source>
        <dbReference type="RefSeq" id="XP_015599044.1"/>
    </source>
</evidence>
<dbReference type="RefSeq" id="XP_015599044.1">
    <property type="nucleotide sequence ID" value="XM_015743558.2"/>
</dbReference>